<evidence type="ECO:0000256" key="1">
    <source>
        <dbReference type="SAM" id="Phobius"/>
    </source>
</evidence>
<accession>A0A5C8NQ63</accession>
<dbReference type="PANTHER" id="PTHR33979:SF2">
    <property type="entry name" value="PEPTIDASE M50B-LIKE-DOMAIN-CONTAINING PROTEIN"/>
    <property type="match status" value="1"/>
</dbReference>
<feature type="transmembrane region" description="Helical" evidence="1">
    <location>
        <begin position="71"/>
        <end position="93"/>
    </location>
</feature>
<dbReference type="PANTHER" id="PTHR33979">
    <property type="entry name" value="OS02G0221600 PROTEIN"/>
    <property type="match status" value="1"/>
</dbReference>
<dbReference type="Pfam" id="PF13398">
    <property type="entry name" value="Peptidase_M50B"/>
    <property type="match status" value="1"/>
</dbReference>
<gene>
    <name evidence="2" type="ORF">FHP06_03065</name>
</gene>
<dbReference type="EMBL" id="VDUX01000001">
    <property type="protein sequence ID" value="TXL63220.1"/>
    <property type="molecule type" value="Genomic_DNA"/>
</dbReference>
<dbReference type="RefSeq" id="WP_147683630.1">
    <property type="nucleotide sequence ID" value="NZ_VDUX01000001.1"/>
</dbReference>
<sequence>MSPEVVAALAGTALALVPATWQRLRHVVTLVHEAGHAVVALLTGRRLNAIRLHQDTSGLTVTSGRPRGPGMIATAAAGYLAPAALGLGCVLLVDSGHAPWAWGAALATLALMLLHIRNWFGLAVVLAAGAVVAVVVWRASAEVQETAALVLAWFLLVAAPRSVLDLWSHRRRVRTRTSDADLLARLTHLPAWAWNLVLLVLTAGALAVGVRLLV</sequence>
<keyword evidence="1" id="KW-0812">Transmembrane</keyword>
<feature type="transmembrane region" description="Helical" evidence="1">
    <location>
        <begin position="192"/>
        <end position="213"/>
    </location>
</feature>
<keyword evidence="1" id="KW-1133">Transmembrane helix</keyword>
<dbReference type="AlphaFoldDB" id="A0A5C8NQ63"/>
<feature type="transmembrane region" description="Helical" evidence="1">
    <location>
        <begin position="122"/>
        <end position="139"/>
    </location>
</feature>
<name>A0A5C8NQ63_9ACTN</name>
<keyword evidence="3" id="KW-1185">Reference proteome</keyword>
<organism evidence="2 3">
    <name type="scientific">Aeromicrobium terrae</name>
    <dbReference type="NCBI Taxonomy" id="2498846"/>
    <lineage>
        <taxon>Bacteria</taxon>
        <taxon>Bacillati</taxon>
        <taxon>Actinomycetota</taxon>
        <taxon>Actinomycetes</taxon>
        <taxon>Propionibacteriales</taxon>
        <taxon>Nocardioidaceae</taxon>
        <taxon>Aeromicrobium</taxon>
    </lineage>
</organism>
<feature type="transmembrane region" description="Helical" evidence="1">
    <location>
        <begin position="146"/>
        <end position="164"/>
    </location>
</feature>
<proteinExistence type="predicted"/>
<dbReference type="OrthoDB" id="5184455at2"/>
<dbReference type="Proteomes" id="UP000321571">
    <property type="component" value="Unassembled WGS sequence"/>
</dbReference>
<evidence type="ECO:0000313" key="3">
    <source>
        <dbReference type="Proteomes" id="UP000321571"/>
    </source>
</evidence>
<protein>
    <submittedName>
        <fullName evidence="2">M50 family metallopeptidase</fullName>
    </submittedName>
</protein>
<keyword evidence="1" id="KW-0472">Membrane</keyword>
<dbReference type="InterPro" id="IPR049500">
    <property type="entry name" value="Peptidase_M50B-like"/>
</dbReference>
<reference evidence="2 3" key="1">
    <citation type="submission" date="2019-06" db="EMBL/GenBank/DDBJ databases">
        <title>Aeromicrobium sp. nov., isolated from a maize field.</title>
        <authorList>
            <person name="Lin S.-Y."/>
            <person name="Tsai C.-F."/>
            <person name="Young C.-C."/>
        </authorList>
    </citation>
    <scope>NUCLEOTIDE SEQUENCE [LARGE SCALE GENOMIC DNA]</scope>
    <source>
        <strain evidence="2 3">CC-CFT486</strain>
    </source>
</reference>
<evidence type="ECO:0000313" key="2">
    <source>
        <dbReference type="EMBL" id="TXL63220.1"/>
    </source>
</evidence>
<comment type="caution">
    <text evidence="2">The sequence shown here is derived from an EMBL/GenBank/DDBJ whole genome shotgun (WGS) entry which is preliminary data.</text>
</comment>